<dbReference type="Gene3D" id="3.90.640.10">
    <property type="entry name" value="Actin, Chain A, domain 4"/>
    <property type="match status" value="1"/>
</dbReference>
<keyword evidence="3" id="KW-1185">Reference proteome</keyword>
<comment type="similarity">
    <text evidence="1">Belongs to the actin family.</text>
</comment>
<dbReference type="Proteomes" id="UP000001357">
    <property type="component" value="Unassembled WGS sequence"/>
</dbReference>
<evidence type="ECO:0000313" key="3">
    <source>
        <dbReference type="Proteomes" id="UP000001357"/>
    </source>
</evidence>
<dbReference type="KEGG" id="mbr:MONBRDRAFT_35236"/>
<dbReference type="InterPro" id="IPR004000">
    <property type="entry name" value="Actin"/>
</dbReference>
<dbReference type="EMBL" id="CH991561">
    <property type="protein sequence ID" value="EDQ87060.1"/>
    <property type="molecule type" value="Genomic_DNA"/>
</dbReference>
<proteinExistence type="inferred from homology"/>
<dbReference type="InterPro" id="IPR020902">
    <property type="entry name" value="Actin/actin-like_CS"/>
</dbReference>
<dbReference type="GeneID" id="5893354"/>
<dbReference type="OMA" id="YTTWTGG"/>
<dbReference type="FunFam" id="3.90.640.10:FF:000007">
    <property type="entry name" value="Actin like 7B"/>
    <property type="match status" value="1"/>
</dbReference>
<sequence length="384" mass="42718">MAAMDFADLASAKRVVIDNGSGIIKAGMAGESHPSVICSSFVGRPKHTRVMTGGLEGDVFMGKKAQEHRGLLSIKYPMEHGIVEDWKDMDRIWNYVYSKEGLGVQPDEHPVLLTEAPLNPKKNREKAAEVLFESLNVPALFVSMQAVLALYASGRTTGAVLDSGDGVTHAVPVYQGFAVKHAITRVDVAGRDVTRHLQTLLRREGALFKTTAEFEIVRTIKEAKGVCFVSTNAKKDESMDDRSIAAKYRLPDMKEITIHHARFRAPEILFDPSIIGDESEGVHKVLHYAIQKSDMDLRRDLYSNIIVSGGSTLFDNFCDRLLNELKALGPKDCKIKIIAPPERKYSTWLGGSILASLDTFRTIWTEKREYEEEGARILHSKSFL</sequence>
<reference evidence="2 3" key="1">
    <citation type="journal article" date="2008" name="Nature">
        <title>The genome of the choanoflagellate Monosiga brevicollis and the origin of metazoans.</title>
        <authorList>
            <consortium name="JGI Sequencing"/>
            <person name="King N."/>
            <person name="Westbrook M.J."/>
            <person name="Young S.L."/>
            <person name="Kuo A."/>
            <person name="Abedin M."/>
            <person name="Chapman J."/>
            <person name="Fairclough S."/>
            <person name="Hellsten U."/>
            <person name="Isogai Y."/>
            <person name="Letunic I."/>
            <person name="Marr M."/>
            <person name="Pincus D."/>
            <person name="Putnam N."/>
            <person name="Rokas A."/>
            <person name="Wright K.J."/>
            <person name="Zuzow R."/>
            <person name="Dirks W."/>
            <person name="Good M."/>
            <person name="Goodstein D."/>
            <person name="Lemons D."/>
            <person name="Li W."/>
            <person name="Lyons J.B."/>
            <person name="Morris A."/>
            <person name="Nichols S."/>
            <person name="Richter D.J."/>
            <person name="Salamov A."/>
            <person name="Bork P."/>
            <person name="Lim W.A."/>
            <person name="Manning G."/>
            <person name="Miller W.T."/>
            <person name="McGinnis W."/>
            <person name="Shapiro H."/>
            <person name="Tjian R."/>
            <person name="Grigoriev I.V."/>
            <person name="Rokhsar D."/>
        </authorList>
    </citation>
    <scope>NUCLEOTIDE SEQUENCE [LARGE SCALE GENOMIC DNA]</scope>
    <source>
        <strain evidence="3">MX1 / ATCC 50154</strain>
    </source>
</reference>
<dbReference type="Pfam" id="PF00022">
    <property type="entry name" value="Actin"/>
    <property type="match status" value="1"/>
</dbReference>
<dbReference type="InterPro" id="IPR043129">
    <property type="entry name" value="ATPase_NBD"/>
</dbReference>
<dbReference type="GO" id="GO:0005869">
    <property type="term" value="C:dynactin complex"/>
    <property type="evidence" value="ECO:0000318"/>
    <property type="project" value="GO_Central"/>
</dbReference>
<dbReference type="Gene3D" id="3.30.420.40">
    <property type="match status" value="2"/>
</dbReference>
<dbReference type="InParanoid" id="A9V5L4"/>
<organism evidence="2 3">
    <name type="scientific">Monosiga brevicollis</name>
    <name type="common">Choanoflagellate</name>
    <dbReference type="NCBI Taxonomy" id="81824"/>
    <lineage>
        <taxon>Eukaryota</taxon>
        <taxon>Choanoflagellata</taxon>
        <taxon>Craspedida</taxon>
        <taxon>Salpingoecidae</taxon>
        <taxon>Monosiga</taxon>
    </lineage>
</organism>
<dbReference type="FunFam" id="3.30.420.40:FF:000502">
    <property type="entry name" value="Actin-Related Proteins"/>
    <property type="match status" value="1"/>
</dbReference>
<dbReference type="eggNOG" id="KOG0676">
    <property type="taxonomic scope" value="Eukaryota"/>
</dbReference>
<dbReference type="RefSeq" id="XP_001748003.1">
    <property type="nucleotide sequence ID" value="XM_001747951.1"/>
</dbReference>
<name>A9V5L4_MONBE</name>
<dbReference type="AlphaFoldDB" id="A9V5L4"/>
<dbReference type="CDD" id="cd10216">
    <property type="entry name" value="ASKHA_NBD_Arp1"/>
    <property type="match status" value="1"/>
</dbReference>
<accession>A9V5L4</accession>
<protein>
    <submittedName>
        <fullName evidence="2">Uncharacterized protein</fullName>
    </submittedName>
</protein>
<dbReference type="PANTHER" id="PTHR11937">
    <property type="entry name" value="ACTIN"/>
    <property type="match status" value="1"/>
</dbReference>
<evidence type="ECO:0000313" key="2">
    <source>
        <dbReference type="EMBL" id="EDQ87060.1"/>
    </source>
</evidence>
<dbReference type="SUPFAM" id="SSF53067">
    <property type="entry name" value="Actin-like ATPase domain"/>
    <property type="match status" value="2"/>
</dbReference>
<evidence type="ECO:0000256" key="1">
    <source>
        <dbReference type="RuleBase" id="RU000487"/>
    </source>
</evidence>
<dbReference type="FunCoup" id="A9V5L4">
    <property type="interactions" value="1212"/>
</dbReference>
<dbReference type="PROSITE" id="PS01132">
    <property type="entry name" value="ACTINS_ACT_LIKE"/>
    <property type="match status" value="1"/>
</dbReference>
<dbReference type="STRING" id="81824.A9V5L4"/>
<dbReference type="PRINTS" id="PR00190">
    <property type="entry name" value="ACTIN"/>
</dbReference>
<dbReference type="SMART" id="SM00268">
    <property type="entry name" value="ACTIN"/>
    <property type="match status" value="1"/>
</dbReference>
<gene>
    <name evidence="2" type="ORF">MONBRDRAFT_35236</name>
</gene>